<evidence type="ECO:0000256" key="3">
    <source>
        <dbReference type="SAM" id="MobiDB-lite"/>
    </source>
</evidence>
<dbReference type="PANTHER" id="PTHR21660:SF1">
    <property type="entry name" value="ACYL-COENZYME A THIOESTERASE 13"/>
    <property type="match status" value="1"/>
</dbReference>
<feature type="domain" description="Thioesterase" evidence="4">
    <location>
        <begin position="142"/>
        <end position="215"/>
    </location>
</feature>
<comment type="caution">
    <text evidence="5">The sequence shown here is derived from an EMBL/GenBank/DDBJ whole genome shotgun (WGS) entry which is preliminary data.</text>
</comment>
<dbReference type="Gene3D" id="3.10.129.10">
    <property type="entry name" value="Hotdog Thioesterase"/>
    <property type="match status" value="1"/>
</dbReference>
<gene>
    <name evidence="5" type="ORF">PG991_011910</name>
</gene>
<accession>A0ABR1RFI7</accession>
<dbReference type="InterPro" id="IPR029069">
    <property type="entry name" value="HotDog_dom_sf"/>
</dbReference>
<keyword evidence="6" id="KW-1185">Reference proteome</keyword>
<dbReference type="PANTHER" id="PTHR21660">
    <property type="entry name" value="THIOESTERASE SUPERFAMILY MEMBER-RELATED"/>
    <property type="match status" value="1"/>
</dbReference>
<organism evidence="5 6">
    <name type="scientific">Apiospora marii</name>
    <dbReference type="NCBI Taxonomy" id="335849"/>
    <lineage>
        <taxon>Eukaryota</taxon>
        <taxon>Fungi</taxon>
        <taxon>Dikarya</taxon>
        <taxon>Ascomycota</taxon>
        <taxon>Pezizomycotina</taxon>
        <taxon>Sordariomycetes</taxon>
        <taxon>Xylariomycetidae</taxon>
        <taxon>Amphisphaeriales</taxon>
        <taxon>Apiosporaceae</taxon>
        <taxon>Apiospora</taxon>
    </lineage>
</organism>
<dbReference type="InterPro" id="IPR039298">
    <property type="entry name" value="ACOT13"/>
</dbReference>
<protein>
    <recommendedName>
        <fullName evidence="4">Thioesterase domain-containing protein</fullName>
    </recommendedName>
</protein>
<name>A0ABR1RFI7_9PEZI</name>
<dbReference type="SUPFAM" id="SSF54637">
    <property type="entry name" value="Thioesterase/thiol ester dehydrase-isomerase"/>
    <property type="match status" value="1"/>
</dbReference>
<evidence type="ECO:0000256" key="2">
    <source>
        <dbReference type="ARBA" id="ARBA00022801"/>
    </source>
</evidence>
<reference evidence="5 6" key="1">
    <citation type="submission" date="2023-01" db="EMBL/GenBank/DDBJ databases">
        <title>Analysis of 21 Apiospora genomes using comparative genomics revels a genus with tremendous synthesis potential of carbohydrate active enzymes and secondary metabolites.</title>
        <authorList>
            <person name="Sorensen T."/>
        </authorList>
    </citation>
    <scope>NUCLEOTIDE SEQUENCE [LARGE SCALE GENOMIC DNA]</scope>
    <source>
        <strain evidence="5 6">CBS 20057</strain>
    </source>
</reference>
<feature type="region of interest" description="Disordered" evidence="3">
    <location>
        <begin position="37"/>
        <end position="56"/>
    </location>
</feature>
<evidence type="ECO:0000259" key="4">
    <source>
        <dbReference type="Pfam" id="PF03061"/>
    </source>
</evidence>
<sequence length="243" mass="26838">MPSKRADMVQFDWRMSEKATPEERIAKLKEYLAWGKTQPRDPKVSDEEAAVPSREVDGTTPFLGNAFSALRARLLAAVPEAATSPASPIDIPDRLRLTLCPRSQDWQTFIEPYLTVHSYTLTPFPSVTFRLDTQPVHANGSGNLHGGCTATLYDFCTSWPLHLVAKPGFWQHLGVSRTLNCTYLRPIPIGTVVDIHCEAIQTGAKMGVTRGVMRRVEKDGSLGPVLTICEHGKFNSDPPAPKL</sequence>
<dbReference type="Proteomes" id="UP001396898">
    <property type="component" value="Unassembled WGS sequence"/>
</dbReference>
<evidence type="ECO:0000313" key="5">
    <source>
        <dbReference type="EMBL" id="KAK8009359.1"/>
    </source>
</evidence>
<evidence type="ECO:0000256" key="1">
    <source>
        <dbReference type="ARBA" id="ARBA00008324"/>
    </source>
</evidence>
<dbReference type="InterPro" id="IPR006683">
    <property type="entry name" value="Thioestr_dom"/>
</dbReference>
<comment type="similarity">
    <text evidence="1">Belongs to the thioesterase PaaI family.</text>
</comment>
<evidence type="ECO:0000313" key="6">
    <source>
        <dbReference type="Proteomes" id="UP001396898"/>
    </source>
</evidence>
<proteinExistence type="inferred from homology"/>
<dbReference type="Pfam" id="PF03061">
    <property type="entry name" value="4HBT"/>
    <property type="match status" value="1"/>
</dbReference>
<keyword evidence="2" id="KW-0378">Hydrolase</keyword>
<dbReference type="EMBL" id="JAQQWI010000016">
    <property type="protein sequence ID" value="KAK8009359.1"/>
    <property type="molecule type" value="Genomic_DNA"/>
</dbReference>
<dbReference type="CDD" id="cd03443">
    <property type="entry name" value="PaaI_thioesterase"/>
    <property type="match status" value="1"/>
</dbReference>